<protein>
    <submittedName>
        <fullName evidence="1">Uncharacterized protein</fullName>
    </submittedName>
</protein>
<accession>A0A174ZIF4</accession>
<evidence type="ECO:0000313" key="2">
    <source>
        <dbReference type="Proteomes" id="UP000095662"/>
    </source>
</evidence>
<dbReference type="SUPFAM" id="SSF82171">
    <property type="entry name" value="DPP6 N-terminal domain-like"/>
    <property type="match status" value="1"/>
</dbReference>
<name>A0A174ZIF4_9FIRM</name>
<dbReference type="Proteomes" id="UP000095662">
    <property type="component" value="Unassembled WGS sequence"/>
</dbReference>
<organism evidence="1 2">
    <name type="scientific">[Eubacterium] siraeum</name>
    <dbReference type="NCBI Taxonomy" id="39492"/>
    <lineage>
        <taxon>Bacteria</taxon>
        <taxon>Bacillati</taxon>
        <taxon>Bacillota</taxon>
        <taxon>Clostridia</taxon>
        <taxon>Eubacteriales</taxon>
        <taxon>Oscillospiraceae</taxon>
        <taxon>Oscillospiraceae incertae sedis</taxon>
    </lineage>
</organism>
<dbReference type="EMBL" id="CZBY01000003">
    <property type="protein sequence ID" value="CUQ82940.1"/>
    <property type="molecule type" value="Genomic_DNA"/>
</dbReference>
<evidence type="ECO:0000313" key="1">
    <source>
        <dbReference type="EMBL" id="CUQ82940.1"/>
    </source>
</evidence>
<gene>
    <name evidence="1" type="ORF">ERS852540_00596</name>
</gene>
<sequence length="373" mass="41679">MNIYCLSEGELYNIENGKEHLVHCERVESYRDAVRKMKARDEWKTTGKGAKFMGVEQKEYGENEAFDMLKGIGSCGDRLIYTTFADNVGGMYFKDREGENYIFANREEIINDIDCCDGKCVVSAGNGYYENHIALVDTKNGSFEQLTEGFTSETHPFISRRNSDIIYYTAMGFATNGTGEIAEKSPCTICLFDTRSGTIDEFIAEEGFDCIKPQDDADGNIYYIRRKYVPTKQKSNLAMDILMFPVRIIKAIGGFLSVFSMAFGGEPLRTGGKNPAKSKAADEREAFIEGNLIKAEKQLSGDADDGIIPSDWELVKRDKNGNITVLKKRIMDYKLLSDGDILYSNGSRIGMLSGDKNTVVCKIKYANSITVTE</sequence>
<proteinExistence type="predicted"/>
<dbReference type="STRING" id="39492.ERS852540_00596"/>
<dbReference type="OrthoDB" id="6702415at2"/>
<reference evidence="1 2" key="1">
    <citation type="submission" date="2015-09" db="EMBL/GenBank/DDBJ databases">
        <authorList>
            <consortium name="Pathogen Informatics"/>
        </authorList>
    </citation>
    <scope>NUCLEOTIDE SEQUENCE [LARGE SCALE GENOMIC DNA]</scope>
    <source>
        <strain evidence="1 2">2789STDY5834928</strain>
    </source>
</reference>
<dbReference type="AlphaFoldDB" id="A0A174ZIF4"/>